<comment type="pathway">
    <text evidence="8">Protein modification; lipoprotein biosynthesis (N-acyl transfer).</text>
</comment>
<feature type="transmembrane region" description="Helical" evidence="8">
    <location>
        <begin position="505"/>
        <end position="528"/>
    </location>
</feature>
<dbReference type="PANTHER" id="PTHR38686:SF1">
    <property type="entry name" value="APOLIPOPROTEIN N-ACYLTRANSFERASE"/>
    <property type="match status" value="1"/>
</dbReference>
<keyword evidence="5 8" id="KW-1133">Transmembrane helix</keyword>
<dbReference type="InterPro" id="IPR003010">
    <property type="entry name" value="C-N_Hydrolase"/>
</dbReference>
<evidence type="ECO:0000256" key="7">
    <source>
        <dbReference type="ARBA" id="ARBA00023315"/>
    </source>
</evidence>
<protein>
    <recommendedName>
        <fullName evidence="8">Apolipoprotein N-acyltransferase</fullName>
        <shortName evidence="8">ALP N-acyltransferase</shortName>
        <ecNumber evidence="8">2.3.1.269</ecNumber>
    </recommendedName>
</protein>
<dbReference type="InterPro" id="IPR045378">
    <property type="entry name" value="LNT_N"/>
</dbReference>
<evidence type="ECO:0000313" key="11">
    <source>
        <dbReference type="Proteomes" id="UP001500051"/>
    </source>
</evidence>
<sequence>MSRGPMRIGISGSATGAGPLLPMWAAVPAAAAAGLMLDGAFPAVGWWVLAWASVLAVLASLVGRRAGGALLVGLVFGAVFYLTHLIWVGRFLGPVPWLALAGLETVLVGLGSVLIAAVYRWSAWLLPHRWCQLVLVPVLVAGGWTLRELVMGAWPYSGFPWARLAMSQVDGPAAEAASWVGVTGVSFLMVLVCAAALQAVRVGRLSDVRAATTPRAVVPAPTAVLRVAPAAALAAALVLVPQFPTTPDGDLTVGWVQGNGPAAYFDDRSPGDVLAAQTAASAAVLGQDMDLLVWPEGGVDSDPLNDATTAARLDDLVRRAGAPMLVNAATRRGAEVFNTSLLWTADGATQLHDKVNPVPFGEYVPDRWLYQRIVPDLVGLIQRDYTPGVLPPLMSVDGVGLGLAICFDVIYDDVIWDGARLGAGMYVFQTNNADFRGSDENLQQLAFARMRAIETGRAVVNVSTVGTSQVIGPDGAVLDAIGVDRAAARVTTVPVRTGLTPATVLGPWIAGILGGGSLLAMVGLAVSYRWSRRDTTARDWSRRAATVRGEVAR</sequence>
<evidence type="ECO:0000256" key="1">
    <source>
        <dbReference type="ARBA" id="ARBA00004651"/>
    </source>
</evidence>
<evidence type="ECO:0000313" key="10">
    <source>
        <dbReference type="EMBL" id="GAA3718766.1"/>
    </source>
</evidence>
<evidence type="ECO:0000256" key="5">
    <source>
        <dbReference type="ARBA" id="ARBA00022989"/>
    </source>
</evidence>
<comment type="subcellular location">
    <subcellularLocation>
        <location evidence="1 8">Cell membrane</location>
        <topology evidence="1 8">Multi-pass membrane protein</topology>
    </subcellularLocation>
</comment>
<feature type="transmembrane region" description="Helical" evidence="8">
    <location>
        <begin position="133"/>
        <end position="156"/>
    </location>
</feature>
<keyword evidence="3 8" id="KW-0808">Transferase</keyword>
<keyword evidence="7 8" id="KW-0012">Acyltransferase</keyword>
<comment type="similarity">
    <text evidence="8">Belongs to the CN hydrolase family. Apolipoprotein N-acyltransferase subfamily.</text>
</comment>
<feature type="domain" description="CN hydrolase" evidence="9">
    <location>
        <begin position="251"/>
        <end position="495"/>
    </location>
</feature>
<accession>A0ABP7ELR7</accession>
<dbReference type="PANTHER" id="PTHR38686">
    <property type="entry name" value="APOLIPOPROTEIN N-ACYLTRANSFERASE"/>
    <property type="match status" value="1"/>
</dbReference>
<name>A0ABP7ELR7_9ACTN</name>
<keyword evidence="2 8" id="KW-1003">Cell membrane</keyword>
<dbReference type="Gene3D" id="3.60.110.10">
    <property type="entry name" value="Carbon-nitrogen hydrolase"/>
    <property type="match status" value="1"/>
</dbReference>
<gene>
    <name evidence="10" type="primary">lnt_2</name>
    <name evidence="8" type="synonym">lnt</name>
    <name evidence="10" type="ORF">GCM10022204_43600</name>
</gene>
<dbReference type="SUPFAM" id="SSF56317">
    <property type="entry name" value="Carbon-nitrogen hydrolase"/>
    <property type="match status" value="1"/>
</dbReference>
<evidence type="ECO:0000256" key="8">
    <source>
        <dbReference type="HAMAP-Rule" id="MF_01148"/>
    </source>
</evidence>
<feature type="transmembrane region" description="Helical" evidence="8">
    <location>
        <begin position="43"/>
        <end position="62"/>
    </location>
</feature>
<dbReference type="InterPro" id="IPR004563">
    <property type="entry name" value="Apolipo_AcylTrfase"/>
</dbReference>
<evidence type="ECO:0000256" key="4">
    <source>
        <dbReference type="ARBA" id="ARBA00022692"/>
    </source>
</evidence>
<keyword evidence="4 8" id="KW-0812">Transmembrane</keyword>
<dbReference type="HAMAP" id="MF_01148">
    <property type="entry name" value="Lnt"/>
    <property type="match status" value="1"/>
</dbReference>
<comment type="catalytic activity">
    <reaction evidence="8">
        <text>N-terminal S-1,2-diacyl-sn-glyceryl-L-cysteinyl-[lipoprotein] + a glycerophospholipid = N-acyl-S-1,2-diacyl-sn-glyceryl-L-cysteinyl-[lipoprotein] + a 2-acyl-sn-glycero-3-phospholipid + H(+)</text>
        <dbReference type="Rhea" id="RHEA:48228"/>
        <dbReference type="Rhea" id="RHEA-COMP:14681"/>
        <dbReference type="Rhea" id="RHEA-COMP:14684"/>
        <dbReference type="ChEBI" id="CHEBI:15378"/>
        <dbReference type="ChEBI" id="CHEBI:136912"/>
        <dbReference type="ChEBI" id="CHEBI:140656"/>
        <dbReference type="ChEBI" id="CHEBI:140657"/>
        <dbReference type="ChEBI" id="CHEBI:140660"/>
        <dbReference type="EC" id="2.3.1.269"/>
    </reaction>
</comment>
<dbReference type="InterPro" id="IPR036526">
    <property type="entry name" value="C-N_Hydrolase_sf"/>
</dbReference>
<keyword evidence="11" id="KW-1185">Reference proteome</keyword>
<feature type="transmembrane region" description="Helical" evidence="8">
    <location>
        <begin position="69"/>
        <end position="89"/>
    </location>
</feature>
<dbReference type="PROSITE" id="PS50263">
    <property type="entry name" value="CN_HYDROLASE"/>
    <property type="match status" value="1"/>
</dbReference>
<organism evidence="10 11">
    <name type="scientific">Microlunatus aurantiacus</name>
    <dbReference type="NCBI Taxonomy" id="446786"/>
    <lineage>
        <taxon>Bacteria</taxon>
        <taxon>Bacillati</taxon>
        <taxon>Actinomycetota</taxon>
        <taxon>Actinomycetes</taxon>
        <taxon>Propionibacteriales</taxon>
        <taxon>Propionibacteriaceae</taxon>
        <taxon>Microlunatus</taxon>
    </lineage>
</organism>
<reference evidence="11" key="1">
    <citation type="journal article" date="2019" name="Int. J. Syst. Evol. Microbiol.">
        <title>The Global Catalogue of Microorganisms (GCM) 10K type strain sequencing project: providing services to taxonomists for standard genome sequencing and annotation.</title>
        <authorList>
            <consortium name="The Broad Institute Genomics Platform"/>
            <consortium name="The Broad Institute Genome Sequencing Center for Infectious Disease"/>
            <person name="Wu L."/>
            <person name="Ma J."/>
        </authorList>
    </citation>
    <scope>NUCLEOTIDE SEQUENCE [LARGE SCALE GENOMIC DNA]</scope>
    <source>
        <strain evidence="11">JCM 16548</strain>
    </source>
</reference>
<evidence type="ECO:0000259" key="9">
    <source>
        <dbReference type="PROSITE" id="PS50263"/>
    </source>
</evidence>
<dbReference type="NCBIfam" id="TIGR00546">
    <property type="entry name" value="lnt"/>
    <property type="match status" value="1"/>
</dbReference>
<dbReference type="EMBL" id="BAAAYX010000027">
    <property type="protein sequence ID" value="GAA3718766.1"/>
    <property type="molecule type" value="Genomic_DNA"/>
</dbReference>
<evidence type="ECO:0000256" key="3">
    <source>
        <dbReference type="ARBA" id="ARBA00022679"/>
    </source>
</evidence>
<feature type="transmembrane region" description="Helical" evidence="8">
    <location>
        <begin position="176"/>
        <end position="197"/>
    </location>
</feature>
<dbReference type="Pfam" id="PF20154">
    <property type="entry name" value="LNT_N"/>
    <property type="match status" value="1"/>
</dbReference>
<comment type="caution">
    <text evidence="10">The sequence shown here is derived from an EMBL/GenBank/DDBJ whole genome shotgun (WGS) entry which is preliminary data.</text>
</comment>
<dbReference type="CDD" id="cd07571">
    <property type="entry name" value="ALP_N-acyl_transferase"/>
    <property type="match status" value="1"/>
</dbReference>
<dbReference type="EC" id="2.3.1.269" evidence="8"/>
<dbReference type="Proteomes" id="UP001500051">
    <property type="component" value="Unassembled WGS sequence"/>
</dbReference>
<feature type="transmembrane region" description="Helical" evidence="8">
    <location>
        <begin position="95"/>
        <end position="121"/>
    </location>
</feature>
<evidence type="ECO:0000256" key="2">
    <source>
        <dbReference type="ARBA" id="ARBA00022475"/>
    </source>
</evidence>
<keyword evidence="6 8" id="KW-0472">Membrane</keyword>
<evidence type="ECO:0000256" key="6">
    <source>
        <dbReference type="ARBA" id="ARBA00023136"/>
    </source>
</evidence>
<proteinExistence type="inferred from homology"/>
<comment type="function">
    <text evidence="8">Catalyzes the phospholipid dependent N-acylation of the N-terminal cysteine of apolipoprotein, the last step in lipoprotein maturation.</text>
</comment>
<dbReference type="Pfam" id="PF00795">
    <property type="entry name" value="CN_hydrolase"/>
    <property type="match status" value="1"/>
</dbReference>
<feature type="transmembrane region" description="Helical" evidence="8">
    <location>
        <begin position="218"/>
        <end position="240"/>
    </location>
</feature>